<dbReference type="SUPFAM" id="SSF48726">
    <property type="entry name" value="Immunoglobulin"/>
    <property type="match status" value="1"/>
</dbReference>
<organism evidence="4 5">
    <name type="scientific">Megalops atlanticus</name>
    <name type="common">Tarpon</name>
    <name type="synonym">Clupea gigantea</name>
    <dbReference type="NCBI Taxonomy" id="7932"/>
    <lineage>
        <taxon>Eukaryota</taxon>
        <taxon>Metazoa</taxon>
        <taxon>Chordata</taxon>
        <taxon>Craniata</taxon>
        <taxon>Vertebrata</taxon>
        <taxon>Euteleostomi</taxon>
        <taxon>Actinopterygii</taxon>
        <taxon>Neopterygii</taxon>
        <taxon>Teleostei</taxon>
        <taxon>Elopiformes</taxon>
        <taxon>Megalopidae</taxon>
        <taxon>Megalops</taxon>
    </lineage>
</organism>
<dbReference type="AlphaFoldDB" id="A0A9D3T5E9"/>
<name>A0A9D3T5E9_MEGAT</name>
<dbReference type="Gene3D" id="2.60.40.10">
    <property type="entry name" value="Immunoglobulins"/>
    <property type="match status" value="1"/>
</dbReference>
<dbReference type="InterPro" id="IPR013151">
    <property type="entry name" value="Immunoglobulin_dom"/>
</dbReference>
<dbReference type="InterPro" id="IPR036179">
    <property type="entry name" value="Ig-like_dom_sf"/>
</dbReference>
<feature type="transmembrane region" description="Helical" evidence="2">
    <location>
        <begin position="175"/>
        <end position="201"/>
    </location>
</feature>
<dbReference type="PANTHER" id="PTHR15193:SF2">
    <property type="match status" value="1"/>
</dbReference>
<dbReference type="PANTHER" id="PTHR15193">
    <property type="entry name" value="CD83 ANTIGEN"/>
    <property type="match status" value="1"/>
</dbReference>
<keyword evidence="2" id="KW-0812">Transmembrane</keyword>
<dbReference type="SMART" id="SM00409">
    <property type="entry name" value="IG"/>
    <property type="match status" value="1"/>
</dbReference>
<evidence type="ECO:0000313" key="4">
    <source>
        <dbReference type="EMBL" id="KAG7472037.1"/>
    </source>
</evidence>
<keyword evidence="2" id="KW-1133">Transmembrane helix</keyword>
<evidence type="ECO:0000256" key="1">
    <source>
        <dbReference type="ARBA" id="ARBA00023319"/>
    </source>
</evidence>
<dbReference type="EMBL" id="JAFDVH010000008">
    <property type="protein sequence ID" value="KAG7472037.1"/>
    <property type="molecule type" value="Genomic_DNA"/>
</dbReference>
<reference evidence="4" key="1">
    <citation type="submission" date="2021-01" db="EMBL/GenBank/DDBJ databases">
        <authorList>
            <person name="Zahm M."/>
            <person name="Roques C."/>
            <person name="Cabau C."/>
            <person name="Klopp C."/>
            <person name="Donnadieu C."/>
            <person name="Jouanno E."/>
            <person name="Lampietro C."/>
            <person name="Louis A."/>
            <person name="Herpin A."/>
            <person name="Echchiki A."/>
            <person name="Berthelot C."/>
            <person name="Parey E."/>
            <person name="Roest-Crollius H."/>
            <person name="Braasch I."/>
            <person name="Postlethwait J."/>
            <person name="Bobe J."/>
            <person name="Montfort J."/>
            <person name="Bouchez O."/>
            <person name="Begum T."/>
            <person name="Mejri S."/>
            <person name="Adams A."/>
            <person name="Chen W.-J."/>
            <person name="Guiguen Y."/>
        </authorList>
    </citation>
    <scope>NUCLEOTIDE SEQUENCE</scope>
    <source>
        <strain evidence="4">YG-15Mar2019-1</strain>
        <tissue evidence="4">Brain</tissue>
    </source>
</reference>
<comment type="caution">
    <text evidence="4">The sequence shown here is derived from an EMBL/GenBank/DDBJ whole genome shotgun (WGS) entry which is preliminary data.</text>
</comment>
<evidence type="ECO:0000256" key="2">
    <source>
        <dbReference type="SAM" id="Phobius"/>
    </source>
</evidence>
<keyword evidence="1" id="KW-0393">Immunoglobulin domain</keyword>
<keyword evidence="5" id="KW-1185">Reference proteome</keyword>
<dbReference type="CDD" id="cd00096">
    <property type="entry name" value="Ig"/>
    <property type="match status" value="1"/>
</dbReference>
<feature type="domain" description="Ig-like" evidence="3">
    <location>
        <begin position="22"/>
        <end position="134"/>
    </location>
</feature>
<dbReference type="InterPro" id="IPR013783">
    <property type="entry name" value="Ig-like_fold"/>
</dbReference>
<accession>A0A9D3T5E9</accession>
<dbReference type="InterPro" id="IPR003599">
    <property type="entry name" value="Ig_sub"/>
</dbReference>
<evidence type="ECO:0000259" key="3">
    <source>
        <dbReference type="PROSITE" id="PS50835"/>
    </source>
</evidence>
<dbReference type="PROSITE" id="PS50835">
    <property type="entry name" value="IG_LIKE"/>
    <property type="match status" value="1"/>
</dbReference>
<dbReference type="Proteomes" id="UP001046870">
    <property type="component" value="Chromosome 8"/>
</dbReference>
<gene>
    <name evidence="4" type="ORF">MATL_G00104320</name>
</gene>
<sequence>MFKRGYLRGWRLDMWRMDAFYPLSAYLFAVLTLQRVETLNSISAECRETITLPCNAIHHSDTFRAVTWYKFNISRTGIVRKNSQGVKSYNFPRVAVFGDREGLMLPDVSPEDSGTYECHVSANVGGTNKDSMVFLNVSECLTPAPAVFTTPLVTRAAVRANTCKPCIDQVVEVSAAWIVSGFSVVAFVKIALCFCFIWVLFMARKREER</sequence>
<proteinExistence type="predicted"/>
<protein>
    <recommendedName>
        <fullName evidence="3">Ig-like domain-containing protein</fullName>
    </recommendedName>
</protein>
<dbReference type="InterPro" id="IPR007110">
    <property type="entry name" value="Ig-like_dom"/>
</dbReference>
<evidence type="ECO:0000313" key="5">
    <source>
        <dbReference type="Proteomes" id="UP001046870"/>
    </source>
</evidence>
<dbReference type="OrthoDB" id="9422899at2759"/>
<keyword evidence="2" id="KW-0472">Membrane</keyword>
<dbReference type="Pfam" id="PF00047">
    <property type="entry name" value="ig"/>
    <property type="match status" value="1"/>
</dbReference>